<gene>
    <name evidence="1" type="ORF">RHMOL_Rhmol05G0268600</name>
</gene>
<name>A0ACC0NUS5_RHOML</name>
<dbReference type="Proteomes" id="UP001062846">
    <property type="component" value="Chromosome 5"/>
</dbReference>
<protein>
    <submittedName>
        <fullName evidence="1">Uncharacterized protein</fullName>
    </submittedName>
</protein>
<comment type="caution">
    <text evidence="1">The sequence shown here is derived from an EMBL/GenBank/DDBJ whole genome shotgun (WGS) entry which is preliminary data.</text>
</comment>
<keyword evidence="2" id="KW-1185">Reference proteome</keyword>
<dbReference type="EMBL" id="CM046392">
    <property type="protein sequence ID" value="KAI8556624.1"/>
    <property type="molecule type" value="Genomic_DNA"/>
</dbReference>
<accession>A0ACC0NUS5</accession>
<sequence length="339" mass="39134">MQLGSFAVFIRQTNIIWVLFVASSGVINYSPVRKNNPQLHVSDLSIRKDKQLASNVGITGGSKLRKRRPRKAVDNISHSTQRSSTSATCSSGFIEEIQDTFLTAWLLKWELLVSFSPFFLVLVAFVAFVCWNGSIVLGAKEAHAVSPHFAQLMYFSLVSTLFVAPFQFTLPYAPVVVQSFRKSRLPSCFQWFIGLTVGFLSVHFFSVAHPYLLADNRHYTFYIWRKVINAHWSTKYLLVPFYVYSWFSIFSILAKAQKKVWVLAYFLACAAVLIPTPLIEFRYYTIPFFFLVLNSQTDDYKSWLLMGILYIAVNIFTMFMFLSRPFSWNHESGIQRFIW</sequence>
<proteinExistence type="predicted"/>
<organism evidence="1 2">
    <name type="scientific">Rhododendron molle</name>
    <name type="common">Chinese azalea</name>
    <name type="synonym">Azalea mollis</name>
    <dbReference type="NCBI Taxonomy" id="49168"/>
    <lineage>
        <taxon>Eukaryota</taxon>
        <taxon>Viridiplantae</taxon>
        <taxon>Streptophyta</taxon>
        <taxon>Embryophyta</taxon>
        <taxon>Tracheophyta</taxon>
        <taxon>Spermatophyta</taxon>
        <taxon>Magnoliopsida</taxon>
        <taxon>eudicotyledons</taxon>
        <taxon>Gunneridae</taxon>
        <taxon>Pentapetalae</taxon>
        <taxon>asterids</taxon>
        <taxon>Ericales</taxon>
        <taxon>Ericaceae</taxon>
        <taxon>Ericoideae</taxon>
        <taxon>Rhodoreae</taxon>
        <taxon>Rhododendron</taxon>
    </lineage>
</organism>
<evidence type="ECO:0000313" key="1">
    <source>
        <dbReference type="EMBL" id="KAI8556624.1"/>
    </source>
</evidence>
<reference evidence="1" key="1">
    <citation type="submission" date="2022-02" db="EMBL/GenBank/DDBJ databases">
        <title>Plant Genome Project.</title>
        <authorList>
            <person name="Zhang R.-G."/>
        </authorList>
    </citation>
    <scope>NUCLEOTIDE SEQUENCE</scope>
    <source>
        <strain evidence="1">AT1</strain>
    </source>
</reference>
<evidence type="ECO:0000313" key="2">
    <source>
        <dbReference type="Proteomes" id="UP001062846"/>
    </source>
</evidence>